<proteinExistence type="inferred from homology"/>
<dbReference type="EC" id="3.4.24.-" evidence="6"/>
<keyword evidence="7" id="KW-0732">Signal</keyword>
<evidence type="ECO:0000313" key="10">
    <source>
        <dbReference type="EMBL" id="USG65784.1"/>
    </source>
</evidence>
<dbReference type="CDD" id="cd09608">
    <property type="entry name" value="M3B_PepF"/>
    <property type="match status" value="1"/>
</dbReference>
<dbReference type="InterPro" id="IPR001567">
    <property type="entry name" value="Pept_M3A_M3B_dom"/>
</dbReference>
<protein>
    <recommendedName>
        <fullName evidence="6">Oligopeptidase F</fullName>
        <ecNumber evidence="6">3.4.24.-</ecNumber>
    </recommendedName>
</protein>
<keyword evidence="5 6" id="KW-0482">Metalloprotease</keyword>
<name>A0ABY4WFZ7_9BACL</name>
<evidence type="ECO:0000256" key="7">
    <source>
        <dbReference type="SAM" id="SignalP"/>
    </source>
</evidence>
<evidence type="ECO:0000256" key="3">
    <source>
        <dbReference type="ARBA" id="ARBA00022801"/>
    </source>
</evidence>
<dbReference type="InterPro" id="IPR004438">
    <property type="entry name" value="Peptidase_M3B"/>
</dbReference>
<dbReference type="Gene3D" id="1.10.1370.20">
    <property type="entry name" value="Oligoendopeptidase f, C-terminal domain"/>
    <property type="match status" value="1"/>
</dbReference>
<dbReference type="NCBIfam" id="TIGR00181">
    <property type="entry name" value="pepF"/>
    <property type="match status" value="1"/>
</dbReference>
<sequence length="637" mass="72924">MLKKRAFVSLTALAIALSTVSTPFIPYSTQVVAAAESVPVFKDRSEIPDAFKWKLEHIYASVKDWEKDVNKVEELAKAFTKHQGKLGQSVDSLKKALDDYSEMMRLNDKAYVYANMALDVNSSNSELQDLADRAEKMYTLVSEKTAWVKPEIVAIPEDKMKTLLNAKELAPYKMMLEDQLRTKQHSLSKEIEEILAKSMPLGSSPTNIYGMLSKDVRFPKIKDENGKEVQLTRANFVSYMESKDQRVRKEAFQAYYKALTDFQDTFAQTLAAKVKADNYYASVRNYDSALEASLTPNNIPTKVYDELIKTVNDNLPLMHRYISLKKKMLGVPELHMYDIYVPIVPSDDKYIPYEEGKKIVIDGLKAMGDDYVKTLADGMESGWVDVYSTDDKRNGAYQWGAYDTHPYVLLNYQGTLDDVFTIAHEMGHAMQSYYTNKNQPYITSDYPTFTAEVASTMNETLLFKSMYAQAKTKEEKMYLLNHYLENFRSTLFRQTQFAEFERVIHEKEQAGESLNAEAIKKIYLDINKKYYGKDMVSDEEIAMEWARVSHFFNYKYYVYQYSTSFAASQALAKQVMDEGEAAVERIQKNFLEAGNSAPPIEVLKAAGVDMSTSKPIEQAMEIFEETLNELEKLVNEK</sequence>
<dbReference type="InterPro" id="IPR045090">
    <property type="entry name" value="Pept_M3A_M3B"/>
</dbReference>
<dbReference type="PANTHER" id="PTHR11804">
    <property type="entry name" value="PROTEASE M3 THIMET OLIGOPEPTIDASE-RELATED"/>
    <property type="match status" value="1"/>
</dbReference>
<comment type="similarity">
    <text evidence="6">Belongs to the peptidase M3B family.</text>
</comment>
<keyword evidence="4 6" id="KW-0862">Zinc</keyword>
<evidence type="ECO:0000256" key="4">
    <source>
        <dbReference type="ARBA" id="ARBA00022833"/>
    </source>
</evidence>
<evidence type="ECO:0000256" key="6">
    <source>
        <dbReference type="RuleBase" id="RU368091"/>
    </source>
</evidence>
<comment type="function">
    <text evidence="6">Has oligopeptidase activity and degrades a variety of small bioactive peptides.</text>
</comment>
<organism evidence="10 11">
    <name type="scientific">Brevibacillus ruminantium</name>
    <dbReference type="NCBI Taxonomy" id="2950604"/>
    <lineage>
        <taxon>Bacteria</taxon>
        <taxon>Bacillati</taxon>
        <taxon>Bacillota</taxon>
        <taxon>Bacilli</taxon>
        <taxon>Bacillales</taxon>
        <taxon>Paenibacillaceae</taxon>
        <taxon>Brevibacillus</taxon>
    </lineage>
</organism>
<dbReference type="EMBL" id="CP098755">
    <property type="protein sequence ID" value="USG65784.1"/>
    <property type="molecule type" value="Genomic_DNA"/>
</dbReference>
<feature type="signal peptide" evidence="7">
    <location>
        <begin position="1"/>
        <end position="23"/>
    </location>
</feature>
<dbReference type="Gene3D" id="1.10.287.830">
    <property type="entry name" value="putative peptidase helix hairpin domain like"/>
    <property type="match status" value="1"/>
</dbReference>
<comment type="cofactor">
    <cofactor evidence="6">
        <name>Zn(2+)</name>
        <dbReference type="ChEBI" id="CHEBI:29105"/>
    </cofactor>
    <text evidence="6">Binds 1 zinc ion.</text>
</comment>
<dbReference type="Proteomes" id="UP001056500">
    <property type="component" value="Chromosome"/>
</dbReference>
<accession>A0ABY4WFZ7</accession>
<keyword evidence="11" id="KW-1185">Reference proteome</keyword>
<reference evidence="10" key="1">
    <citation type="submission" date="2022-06" db="EMBL/GenBank/DDBJ databases">
        <title>Genome sequencing of Brevibacillus sp. BB3-R1.</title>
        <authorList>
            <person name="Heo J."/>
            <person name="Lee D."/>
            <person name="Won M."/>
            <person name="Han B.-H."/>
            <person name="Hong S.-B."/>
            <person name="Kwon S.-W."/>
        </authorList>
    </citation>
    <scope>NUCLEOTIDE SEQUENCE</scope>
    <source>
        <strain evidence="10">BB3-R1</strain>
    </source>
</reference>
<feature type="domain" description="Oligopeptidase F N-terminal" evidence="9">
    <location>
        <begin position="151"/>
        <end position="215"/>
    </location>
</feature>
<evidence type="ECO:0000256" key="2">
    <source>
        <dbReference type="ARBA" id="ARBA00022723"/>
    </source>
</evidence>
<evidence type="ECO:0000259" key="8">
    <source>
        <dbReference type="Pfam" id="PF01432"/>
    </source>
</evidence>
<dbReference type="Gene3D" id="1.20.140.70">
    <property type="entry name" value="Oligopeptidase f, N-terminal domain"/>
    <property type="match status" value="1"/>
</dbReference>
<evidence type="ECO:0000256" key="1">
    <source>
        <dbReference type="ARBA" id="ARBA00022670"/>
    </source>
</evidence>
<dbReference type="InterPro" id="IPR042088">
    <property type="entry name" value="OligoPept_F_C"/>
</dbReference>
<dbReference type="InterPro" id="IPR013647">
    <property type="entry name" value="OligopepF_N_dom"/>
</dbReference>
<feature type="chain" id="PRO_5045504048" description="Oligopeptidase F" evidence="7">
    <location>
        <begin position="24"/>
        <end position="637"/>
    </location>
</feature>
<keyword evidence="2 6" id="KW-0479">Metal-binding</keyword>
<dbReference type="PANTHER" id="PTHR11804:SF84">
    <property type="entry name" value="SACCHAROLYSIN"/>
    <property type="match status" value="1"/>
</dbReference>
<feature type="domain" description="Peptidase M3A/M3B catalytic" evidence="8">
    <location>
        <begin position="239"/>
        <end position="621"/>
    </location>
</feature>
<gene>
    <name evidence="10" type="primary">pepF</name>
    <name evidence="10" type="ORF">NDK47_27425</name>
</gene>
<dbReference type="SUPFAM" id="SSF55486">
    <property type="entry name" value="Metalloproteases ('zincins'), catalytic domain"/>
    <property type="match status" value="1"/>
</dbReference>
<keyword evidence="1 6" id="KW-0645">Protease</keyword>
<evidence type="ECO:0000259" key="9">
    <source>
        <dbReference type="Pfam" id="PF08439"/>
    </source>
</evidence>
<dbReference type="Pfam" id="PF08439">
    <property type="entry name" value="Peptidase_M3_N"/>
    <property type="match status" value="1"/>
</dbReference>
<dbReference type="Pfam" id="PF01432">
    <property type="entry name" value="Peptidase_M3"/>
    <property type="match status" value="1"/>
</dbReference>
<keyword evidence="3 6" id="KW-0378">Hydrolase</keyword>
<evidence type="ECO:0000313" key="11">
    <source>
        <dbReference type="Proteomes" id="UP001056500"/>
    </source>
</evidence>
<evidence type="ECO:0000256" key="5">
    <source>
        <dbReference type="ARBA" id="ARBA00023049"/>
    </source>
</evidence>